<protein>
    <submittedName>
        <fullName evidence="1">Uncharacterized protein</fullName>
    </submittedName>
</protein>
<dbReference type="SUPFAM" id="SSF53474">
    <property type="entry name" value="alpha/beta-Hydrolases"/>
    <property type="match status" value="1"/>
</dbReference>
<dbReference type="AlphaFoldDB" id="A0A4Y2HFK8"/>
<dbReference type="Gene3D" id="3.40.50.1820">
    <property type="entry name" value="alpha/beta hydrolase"/>
    <property type="match status" value="1"/>
</dbReference>
<dbReference type="Pfam" id="PF06342">
    <property type="entry name" value="DUF1057"/>
    <property type="match status" value="1"/>
</dbReference>
<name>A0A4Y2HFK8_ARAVE</name>
<keyword evidence="2" id="KW-1185">Reference proteome</keyword>
<dbReference type="PROSITE" id="PS51257">
    <property type="entry name" value="PROKAR_LIPOPROTEIN"/>
    <property type="match status" value="1"/>
</dbReference>
<dbReference type="InterPro" id="IPR010463">
    <property type="entry name" value="DUF1057"/>
</dbReference>
<dbReference type="EMBL" id="BGPR01001908">
    <property type="protein sequence ID" value="GBM64093.1"/>
    <property type="molecule type" value="Genomic_DNA"/>
</dbReference>
<dbReference type="PANTHER" id="PTHR47533:SF4">
    <property type="entry name" value="AB HYDROLASE-1 DOMAIN-CONTAINING PROTEIN"/>
    <property type="match status" value="1"/>
</dbReference>
<proteinExistence type="predicted"/>
<comment type="caution">
    <text evidence="1">The sequence shown here is derived from an EMBL/GenBank/DDBJ whole genome shotgun (WGS) entry which is preliminary data.</text>
</comment>
<dbReference type="OrthoDB" id="6431331at2759"/>
<dbReference type="Proteomes" id="UP000499080">
    <property type="component" value="Unassembled WGS sequence"/>
</dbReference>
<evidence type="ECO:0000313" key="1">
    <source>
        <dbReference type="EMBL" id="GBM64093.1"/>
    </source>
</evidence>
<reference evidence="1 2" key="1">
    <citation type="journal article" date="2019" name="Sci. Rep.">
        <title>Orb-weaving spider Araneus ventricosus genome elucidates the spidroin gene catalogue.</title>
        <authorList>
            <person name="Kono N."/>
            <person name="Nakamura H."/>
            <person name="Ohtoshi R."/>
            <person name="Moran D.A.P."/>
            <person name="Shinohara A."/>
            <person name="Yoshida Y."/>
            <person name="Fujiwara M."/>
            <person name="Mori M."/>
            <person name="Tomita M."/>
            <person name="Arakawa K."/>
        </authorList>
    </citation>
    <scope>NUCLEOTIDE SEQUENCE [LARGE SCALE GENOMIC DNA]</scope>
</reference>
<gene>
    <name evidence="1" type="ORF">AVEN_74398_1</name>
</gene>
<sequence>MLEKSLLQRVCYLGSQWSAISSACSGYRHHVRQVSSSHGSVEKNGFKKKDNLNFPEKTVTVYSCENIYDKWKKDRTFNRIPKSGVYATMRYIDTFEECEVSNDKRRKTVLCIHGIPGNYGIFSYLIKALSDNGIRVIVPTFPQSLFMPGKYQKELFRHSLEEKTQVFKDFLKAIKVSEVDCIVAHSSGIYPTLQLMRDPDINGKCQVFFNTGGHKPTVTMRPYWAIRIIVYLYLNSLGRILIQKTGRFLMKYILRTPIRNDDVDGIALLAVTMVFSQFWKTKDIFDEIAKKEIPTLYIFSEDDKVVERELTYQILPLLGASKENVNFYDEEGKLQKKGKDLAWLKLLSFKEGSHYVFRKHPEVCNEEVLQLLKTIKTLNEDSPEIKS</sequence>
<accession>A0A4Y2HFK8</accession>
<organism evidence="1 2">
    <name type="scientific">Araneus ventricosus</name>
    <name type="common">Orbweaver spider</name>
    <name type="synonym">Epeira ventricosa</name>
    <dbReference type="NCBI Taxonomy" id="182803"/>
    <lineage>
        <taxon>Eukaryota</taxon>
        <taxon>Metazoa</taxon>
        <taxon>Ecdysozoa</taxon>
        <taxon>Arthropoda</taxon>
        <taxon>Chelicerata</taxon>
        <taxon>Arachnida</taxon>
        <taxon>Araneae</taxon>
        <taxon>Araneomorphae</taxon>
        <taxon>Entelegynae</taxon>
        <taxon>Araneoidea</taxon>
        <taxon>Araneidae</taxon>
        <taxon>Araneus</taxon>
    </lineage>
</organism>
<dbReference type="PANTHER" id="PTHR47533">
    <property type="entry name" value="PROTEIN CBG21859"/>
    <property type="match status" value="1"/>
</dbReference>
<dbReference type="InterPro" id="IPR029058">
    <property type="entry name" value="AB_hydrolase_fold"/>
</dbReference>
<evidence type="ECO:0000313" key="2">
    <source>
        <dbReference type="Proteomes" id="UP000499080"/>
    </source>
</evidence>